<dbReference type="SUPFAM" id="SSF69047">
    <property type="entry name" value="Hypothetical protein YjbJ"/>
    <property type="match status" value="1"/>
</dbReference>
<sequence length="82" mass="9252">MVENRDRDQADGIKGAVESVKGRLKQAAGTVAGQDSLEREGQQQREKGQAQQEAERKEAEAEQARQRAAESETRERREQDEK</sequence>
<dbReference type="AlphaFoldDB" id="A0A839XNJ3"/>
<evidence type="ECO:0000256" key="1">
    <source>
        <dbReference type="SAM" id="MobiDB-lite"/>
    </source>
</evidence>
<feature type="region of interest" description="Disordered" evidence="1">
    <location>
        <begin position="1"/>
        <end position="82"/>
    </location>
</feature>
<dbReference type="InterPro" id="IPR036629">
    <property type="entry name" value="YjbJ_sf"/>
</dbReference>
<proteinExistence type="predicted"/>
<keyword evidence="3" id="KW-1185">Reference proteome</keyword>
<name>A0A839XNJ3_9PSEU</name>
<dbReference type="EMBL" id="JACIBS010000001">
    <property type="protein sequence ID" value="MBB3662273.1"/>
    <property type="molecule type" value="Genomic_DNA"/>
</dbReference>
<dbReference type="Proteomes" id="UP000564573">
    <property type="component" value="Unassembled WGS sequence"/>
</dbReference>
<organism evidence="2 3">
    <name type="scientific">Prauserella sediminis</name>
    <dbReference type="NCBI Taxonomy" id="577680"/>
    <lineage>
        <taxon>Bacteria</taxon>
        <taxon>Bacillati</taxon>
        <taxon>Actinomycetota</taxon>
        <taxon>Actinomycetes</taxon>
        <taxon>Pseudonocardiales</taxon>
        <taxon>Pseudonocardiaceae</taxon>
        <taxon>Prauserella</taxon>
        <taxon>Prauserella salsuginis group</taxon>
    </lineage>
</organism>
<gene>
    <name evidence="2" type="ORF">FB384_001177</name>
</gene>
<comment type="caution">
    <text evidence="2">The sequence shown here is derived from an EMBL/GenBank/DDBJ whole genome shotgun (WGS) entry which is preliminary data.</text>
</comment>
<reference evidence="2 3" key="1">
    <citation type="submission" date="2020-08" db="EMBL/GenBank/DDBJ databases">
        <title>Sequencing the genomes of 1000 actinobacteria strains.</title>
        <authorList>
            <person name="Klenk H.-P."/>
        </authorList>
    </citation>
    <scope>NUCLEOTIDE SEQUENCE [LARGE SCALE GENOMIC DNA]</scope>
    <source>
        <strain evidence="2 3">DSM 45267</strain>
    </source>
</reference>
<feature type="compositionally biased region" description="Basic and acidic residues" evidence="1">
    <location>
        <begin position="1"/>
        <end position="11"/>
    </location>
</feature>
<evidence type="ECO:0000313" key="2">
    <source>
        <dbReference type="EMBL" id="MBB3662273.1"/>
    </source>
</evidence>
<accession>A0A839XNJ3</accession>
<feature type="compositionally biased region" description="Basic and acidic residues" evidence="1">
    <location>
        <begin position="36"/>
        <end position="82"/>
    </location>
</feature>
<protein>
    <submittedName>
        <fullName evidence="2">Uncharacterized protein YjbJ (UPF0337 family)</fullName>
    </submittedName>
</protein>
<dbReference type="RefSeq" id="WP_183779921.1">
    <property type="nucleotide sequence ID" value="NZ_JACIBS010000001.1"/>
</dbReference>
<evidence type="ECO:0000313" key="3">
    <source>
        <dbReference type="Proteomes" id="UP000564573"/>
    </source>
</evidence>